<reference evidence="12" key="2">
    <citation type="submission" date="2025-09" db="UniProtKB">
        <authorList>
            <consortium name="Ensembl"/>
        </authorList>
    </citation>
    <scope>IDENTIFICATION</scope>
</reference>
<dbReference type="PANTHER" id="PTHR45911:SF9">
    <property type="entry name" value="MULTIPLE C2 AND TRANSMEMBRANE DOMAIN-CONTAINING PROTEIN 2"/>
    <property type="match status" value="1"/>
</dbReference>
<dbReference type="InterPro" id="IPR000008">
    <property type="entry name" value="C2_dom"/>
</dbReference>
<keyword evidence="4" id="KW-0479">Metal-binding</keyword>
<dbReference type="Pfam" id="PF00168">
    <property type="entry name" value="C2"/>
    <property type="match status" value="3"/>
</dbReference>
<dbReference type="KEGG" id="kmr:108230187"/>
<feature type="compositionally biased region" description="Acidic residues" evidence="9">
    <location>
        <begin position="332"/>
        <end position="346"/>
    </location>
</feature>
<evidence type="ECO:0000259" key="11">
    <source>
        <dbReference type="PROSITE" id="PS50004"/>
    </source>
</evidence>
<dbReference type="Proteomes" id="UP000264800">
    <property type="component" value="Unplaced"/>
</dbReference>
<evidence type="ECO:0000313" key="12">
    <source>
        <dbReference type="Ensembl" id="ENSKMAP00000021102.1"/>
    </source>
</evidence>
<feature type="region of interest" description="Disordered" evidence="9">
    <location>
        <begin position="500"/>
        <end position="520"/>
    </location>
</feature>
<accession>A0A3Q3GAW2</accession>
<evidence type="ECO:0000313" key="13">
    <source>
        <dbReference type="Proteomes" id="UP000264800"/>
    </source>
</evidence>
<evidence type="ECO:0000256" key="1">
    <source>
        <dbReference type="ARBA" id="ARBA00004141"/>
    </source>
</evidence>
<feature type="transmembrane region" description="Helical" evidence="10">
    <location>
        <begin position="967"/>
        <end position="988"/>
    </location>
</feature>
<feature type="region of interest" description="Disordered" evidence="9">
    <location>
        <begin position="317"/>
        <end position="355"/>
    </location>
</feature>
<evidence type="ECO:0000256" key="6">
    <source>
        <dbReference type="ARBA" id="ARBA00022837"/>
    </source>
</evidence>
<evidence type="ECO:0000256" key="8">
    <source>
        <dbReference type="ARBA" id="ARBA00023136"/>
    </source>
</evidence>
<dbReference type="Pfam" id="PF08372">
    <property type="entry name" value="PRT_C"/>
    <property type="match status" value="1"/>
</dbReference>
<dbReference type="InterPro" id="IPR035892">
    <property type="entry name" value="C2_domain_sf"/>
</dbReference>
<evidence type="ECO:0000256" key="3">
    <source>
        <dbReference type="ARBA" id="ARBA00022692"/>
    </source>
</evidence>
<dbReference type="GeneID" id="108230187"/>
<dbReference type="CDD" id="cd08376">
    <property type="entry name" value="C2B_MCTP_PRT"/>
    <property type="match status" value="1"/>
</dbReference>
<keyword evidence="8 10" id="KW-0472">Membrane</keyword>
<feature type="region of interest" description="Disordered" evidence="9">
    <location>
        <begin position="159"/>
        <end position="196"/>
    </location>
</feature>
<dbReference type="SMART" id="SM00239">
    <property type="entry name" value="C2"/>
    <property type="match status" value="3"/>
</dbReference>
<feature type="transmembrane region" description="Helical" evidence="10">
    <location>
        <begin position="866"/>
        <end position="894"/>
    </location>
</feature>
<dbReference type="OrthoDB" id="5973539at2759"/>
<reference evidence="12" key="1">
    <citation type="submission" date="2025-08" db="UniProtKB">
        <authorList>
            <consortium name="Ensembl"/>
        </authorList>
    </citation>
    <scope>IDENTIFICATION</scope>
</reference>
<feature type="domain" description="C2" evidence="11">
    <location>
        <begin position="512"/>
        <end position="629"/>
    </location>
</feature>
<dbReference type="Gene3D" id="2.60.40.150">
    <property type="entry name" value="C2 domain"/>
    <property type="match status" value="3"/>
</dbReference>
<dbReference type="OMA" id="KTTNPMW"/>
<keyword evidence="7 10" id="KW-1133">Transmembrane helix</keyword>
<dbReference type="GeneTree" id="ENSGT00940000156291"/>
<dbReference type="GO" id="GO:0046928">
    <property type="term" value="P:regulation of neurotransmitter secretion"/>
    <property type="evidence" value="ECO:0007669"/>
    <property type="project" value="TreeGrafter"/>
</dbReference>
<dbReference type="GO" id="GO:0030672">
    <property type="term" value="C:synaptic vesicle membrane"/>
    <property type="evidence" value="ECO:0007669"/>
    <property type="project" value="TreeGrafter"/>
</dbReference>
<keyword evidence="5" id="KW-0677">Repeat</keyword>
<dbReference type="CTD" id="562393"/>
<feature type="domain" description="C2" evidence="11">
    <location>
        <begin position="667"/>
        <end position="782"/>
    </location>
</feature>
<feature type="compositionally biased region" description="Basic and acidic residues" evidence="9">
    <location>
        <begin position="173"/>
        <end position="195"/>
    </location>
</feature>
<evidence type="ECO:0000256" key="7">
    <source>
        <dbReference type="ARBA" id="ARBA00022989"/>
    </source>
</evidence>
<evidence type="ECO:0000256" key="9">
    <source>
        <dbReference type="SAM" id="MobiDB-lite"/>
    </source>
</evidence>
<dbReference type="PROSITE" id="PS50004">
    <property type="entry name" value="C2"/>
    <property type="match status" value="3"/>
</dbReference>
<evidence type="ECO:0000256" key="10">
    <source>
        <dbReference type="SAM" id="Phobius"/>
    </source>
</evidence>
<proteinExistence type="inferred from homology"/>
<dbReference type="InterPro" id="IPR013583">
    <property type="entry name" value="MCTP_C"/>
</dbReference>
<evidence type="ECO:0000256" key="4">
    <source>
        <dbReference type="ARBA" id="ARBA00022723"/>
    </source>
</evidence>
<dbReference type="AlphaFoldDB" id="A0A3Q3GAW2"/>
<comment type="subcellular location">
    <subcellularLocation>
        <location evidence="1">Membrane</location>
        <topology evidence="1">Multi-pass membrane protein</topology>
    </subcellularLocation>
</comment>
<dbReference type="RefSeq" id="XP_017261686.1">
    <property type="nucleotide sequence ID" value="XM_017406197.3"/>
</dbReference>
<name>A0A3Q3GAW2_KRYMA</name>
<keyword evidence="3 10" id="KW-0812">Transmembrane</keyword>
<comment type="similarity">
    <text evidence="2">Belongs to the MCTP family.</text>
</comment>
<dbReference type="PANTHER" id="PTHR45911">
    <property type="entry name" value="C2 DOMAIN-CONTAINING PROTEIN"/>
    <property type="match status" value="1"/>
</dbReference>
<feature type="domain" description="C2" evidence="11">
    <location>
        <begin position="351"/>
        <end position="467"/>
    </location>
</feature>
<dbReference type="SUPFAM" id="SSF49562">
    <property type="entry name" value="C2 domain (Calcium/lipid-binding domain, CaLB)"/>
    <property type="match status" value="3"/>
</dbReference>
<evidence type="ECO:0000256" key="5">
    <source>
        <dbReference type="ARBA" id="ARBA00022737"/>
    </source>
</evidence>
<dbReference type="Ensembl" id="ENSKMAT00000021379.1">
    <property type="protein sequence ID" value="ENSKMAP00000021102.1"/>
    <property type="gene ID" value="ENSKMAG00000015682.1"/>
</dbReference>
<protein>
    <submittedName>
        <fullName evidence="12">Multiple C2 domains, transmembrane 2a</fullName>
    </submittedName>
</protein>
<keyword evidence="6" id="KW-0106">Calcium</keyword>
<dbReference type="FunFam" id="2.60.40.150:FF:000019">
    <property type="entry name" value="Multiple C2 and transmembrane domain-containing protein 2 isoform 1"/>
    <property type="match status" value="1"/>
</dbReference>
<dbReference type="GO" id="GO:0005509">
    <property type="term" value="F:calcium ion binding"/>
    <property type="evidence" value="ECO:0007669"/>
    <property type="project" value="TreeGrafter"/>
</dbReference>
<keyword evidence="13" id="KW-1185">Reference proteome</keyword>
<dbReference type="STRING" id="37003.ENSKMAP00000021102"/>
<dbReference type="FunFam" id="2.60.40.150:FF:000174">
    <property type="entry name" value="Multiple C2 domains, transmembrane 2a"/>
    <property type="match status" value="1"/>
</dbReference>
<organism evidence="12 13">
    <name type="scientific">Kryptolebias marmoratus</name>
    <name type="common">Mangrove killifish</name>
    <name type="synonym">Rivulus marmoratus</name>
    <dbReference type="NCBI Taxonomy" id="37003"/>
    <lineage>
        <taxon>Eukaryota</taxon>
        <taxon>Metazoa</taxon>
        <taxon>Chordata</taxon>
        <taxon>Craniata</taxon>
        <taxon>Vertebrata</taxon>
        <taxon>Euteleostomi</taxon>
        <taxon>Actinopterygii</taxon>
        <taxon>Neopterygii</taxon>
        <taxon>Teleostei</taxon>
        <taxon>Neoteleostei</taxon>
        <taxon>Acanthomorphata</taxon>
        <taxon>Ovalentaria</taxon>
        <taxon>Atherinomorphae</taxon>
        <taxon>Cyprinodontiformes</taxon>
        <taxon>Rivulidae</taxon>
        <taxon>Kryptolebias</taxon>
    </lineage>
</organism>
<sequence length="1049" mass="119394">MDSKKKNFLENFRLKPKLLNFKKPRKNKPLAKQARNLANRRSVSVPDLTFVPGEADSPLSPLQSSTSDAIFFVAHPDLSDTDSLASSTTFDGPLFARKLSDPVAEVAYRPPPTNSSAAQLNRLSMPVEGFHEETNNVKHSSSGNKVTFLEEGLVKTANRNGQKYSFEPASKTGNEDVSKPEPTERENLFGDEPRPARMLSDDINAFLIRANSLGNEKRPNVLKRSPLTEPKRTFEKGPVQTVSQDFSAEMMSLLDKPFEAADVLTAASAVDTPMEEQVSTPWIFEADEEELEQESSSSLMRDFCMDEGLELEESLEENSAEACEGENSTEAFEGDELDENDIEPIDSSDILSASPGPGALIPSPLQRYLLIINLKEGKNLVNRDKRSGTSDPYVKFKLEGKQFYKSKTVHKNLNPRWNESFSHPLRDRDHLVEVRVYDKNLTSDYFMGSNTIPLRNLELQKTHELELHLSHPKGKESDVGVIVVDVRLVFRDATVKRGPRFRPRKNKQHQSPAPRIAETPKNQMKNQIWTGVLHITLVEGQDLPQYGQGDIYVRFRLGDQKYKSKNLCIQANPQWREQFDFNQFEDNQEPLQVEVFLKRGRKGEESWGTFEVDISTLPLNERKPERRPLNPGKGKLVFLVTHRPCWGVSITDTDKATLGIQEERDAVMEKFSLRNSYKCLREVGFLQVSVLRANDLPATDINGKSNPYCVIQLGNCKLQTHSVSRTVSPEWNKTFTLPIKDIHEVVELIVFDDNGDRTPNFLGKVAIPLLTVQNGQEMCLFLKKEDLGRLSKGTITLVLDVVYNKVRAGIKTFQPKETKLIEENLKFNKKVLARNIYRVRKISTAVLYTLQYIKSCFQWESTQRSLIAFLIFLVSVWHWELFMLPLFLLLLVGWNYIQLRSEKSGFNQDLVNMPMGDDEEEDEKEGGKKGLMDKIHMVQEVVLVVQNVLEEIANIGERIKNIFNWSVPFMSCLACLVLFVAASLLYFIPLRYIVLAWGINKFTKKLRNPNTIDSNEILDFLQRVPSDIQKVQYSVLRSSTGQAQQRKKK</sequence>
<evidence type="ECO:0000256" key="2">
    <source>
        <dbReference type="ARBA" id="ARBA00007923"/>
    </source>
</evidence>